<evidence type="ECO:0000313" key="4">
    <source>
        <dbReference type="Proteomes" id="UP001212841"/>
    </source>
</evidence>
<dbReference type="SUPFAM" id="SSF89009">
    <property type="entry name" value="GAT-like domain"/>
    <property type="match status" value="1"/>
</dbReference>
<dbReference type="EMBL" id="JADGJD010001116">
    <property type="protein sequence ID" value="KAJ3046681.1"/>
    <property type="molecule type" value="Genomic_DNA"/>
</dbReference>
<dbReference type="Gene3D" id="1.25.40.90">
    <property type="match status" value="1"/>
</dbReference>
<dbReference type="CDD" id="cd16988">
    <property type="entry name" value="ANTH_N_YAP180"/>
    <property type="match status" value="1"/>
</dbReference>
<dbReference type="SUPFAM" id="SSF48464">
    <property type="entry name" value="ENTH/VHS domain"/>
    <property type="match status" value="1"/>
</dbReference>
<protein>
    <recommendedName>
        <fullName evidence="2">ENTH domain-containing protein</fullName>
    </recommendedName>
</protein>
<feature type="compositionally biased region" description="Basic and acidic residues" evidence="1">
    <location>
        <begin position="298"/>
        <end position="311"/>
    </location>
</feature>
<feature type="compositionally biased region" description="Polar residues" evidence="1">
    <location>
        <begin position="554"/>
        <end position="576"/>
    </location>
</feature>
<feature type="compositionally biased region" description="Polar residues" evidence="1">
    <location>
        <begin position="621"/>
        <end position="631"/>
    </location>
</feature>
<keyword evidence="4" id="KW-1185">Reference proteome</keyword>
<feature type="compositionally biased region" description="Low complexity" evidence="1">
    <location>
        <begin position="523"/>
        <end position="541"/>
    </location>
</feature>
<dbReference type="Gene3D" id="1.20.58.150">
    <property type="entry name" value="ANTH domain"/>
    <property type="match status" value="1"/>
</dbReference>
<reference evidence="3" key="1">
    <citation type="submission" date="2020-05" db="EMBL/GenBank/DDBJ databases">
        <title>Phylogenomic resolution of chytrid fungi.</title>
        <authorList>
            <person name="Stajich J.E."/>
            <person name="Amses K."/>
            <person name="Simmons R."/>
            <person name="Seto K."/>
            <person name="Myers J."/>
            <person name="Bonds A."/>
            <person name="Quandt C.A."/>
            <person name="Barry K."/>
            <person name="Liu P."/>
            <person name="Grigoriev I."/>
            <person name="Longcore J.E."/>
            <person name="James T.Y."/>
        </authorList>
    </citation>
    <scope>NUCLEOTIDE SEQUENCE</scope>
    <source>
        <strain evidence="3">JEL0318</strain>
    </source>
</reference>
<dbReference type="InterPro" id="IPR008942">
    <property type="entry name" value="ENTH_VHS"/>
</dbReference>
<dbReference type="GO" id="GO:0030136">
    <property type="term" value="C:clathrin-coated vesicle"/>
    <property type="evidence" value="ECO:0007669"/>
    <property type="project" value="InterPro"/>
</dbReference>
<feature type="region of interest" description="Disordered" evidence="1">
    <location>
        <begin position="435"/>
        <end position="470"/>
    </location>
</feature>
<feature type="non-terminal residue" evidence="3">
    <location>
        <position position="642"/>
    </location>
</feature>
<evidence type="ECO:0000313" key="3">
    <source>
        <dbReference type="EMBL" id="KAJ3046681.1"/>
    </source>
</evidence>
<dbReference type="PROSITE" id="PS50942">
    <property type="entry name" value="ENTH"/>
    <property type="match status" value="1"/>
</dbReference>
<dbReference type="GO" id="GO:0005545">
    <property type="term" value="F:1-phosphatidylinositol binding"/>
    <property type="evidence" value="ECO:0007669"/>
    <property type="project" value="InterPro"/>
</dbReference>
<dbReference type="PANTHER" id="PTHR22951:SF5">
    <property type="entry name" value="PHOSPHATIDYLINOSITOL-BINDING CLATHRIN ASSEMBLY PROTEIN LAP"/>
    <property type="match status" value="1"/>
</dbReference>
<dbReference type="InterPro" id="IPR045192">
    <property type="entry name" value="AP180-like"/>
</dbReference>
<sequence>MERSVNKLTSRKAKPLKPKHVHFLCQVSMERGSHISDIFRCINARLREHNWVVVFKSLILIHILMREGGTDRVLGFLASNSAMLNMSAFRDKSGHPLGAAQAKNIRAYAMYLEEKVITYREIKYDFVRSKPDMIQRFRTLPVERGLLHEVDLLQRQINALLGCSFYLDEIDNAVTLQAFRLLIGDMMALFHLLNEGVIRILGEYFEMERSDATKALQIYKNFAIQTGKTVEFFEIARKLRHDLGLDVPVFKHAPVSLAGGLEDYLNAPDFEAQRQAYKEKKAVRARQNSSKPTIEASRTVEKRDPSPERKAITTTTAPQKPADMIDFFSSLDDEINAFSSPTVQAQYQTADTFGAFWAPAGAPGNPFAAQQAGFNPGNPFAINQQNQQHLQQQVFDMSNQVATMQNNLPQLLQAQPSGGQLVTAGGAFPLLQQQSQAGTGQSPFGGFGGQDPFAQQLAQQQQQGGQQGNRRTSFTVENVFGNPDAFGGGGAAMGSGGGGFGASAANPFGNPGATPFGNSTVFPGASVSPHSSSPQRQQPTQDVFGGLAQSAFQSVQHTGGSTSAASETVQKPSSGSPPVLDPFGASRSVPIPFSSAQQSQSQQPGSVSPTHPFGKPAVTTPFGQASNSPFGNSPERVAGQPT</sequence>
<accession>A0AAD5S5D8</accession>
<proteinExistence type="predicted"/>
<dbReference type="GO" id="GO:0072583">
    <property type="term" value="P:clathrin-dependent endocytosis"/>
    <property type="evidence" value="ECO:0007669"/>
    <property type="project" value="InterPro"/>
</dbReference>
<dbReference type="InterPro" id="IPR014712">
    <property type="entry name" value="ANTH_dom_sf"/>
</dbReference>
<dbReference type="GO" id="GO:0048268">
    <property type="term" value="P:clathrin coat assembly"/>
    <property type="evidence" value="ECO:0007669"/>
    <property type="project" value="InterPro"/>
</dbReference>
<gene>
    <name evidence="3" type="ORF">HK097_000639</name>
</gene>
<evidence type="ECO:0000256" key="1">
    <source>
        <dbReference type="SAM" id="MobiDB-lite"/>
    </source>
</evidence>
<dbReference type="InterPro" id="IPR011417">
    <property type="entry name" value="ANTH_dom"/>
</dbReference>
<dbReference type="AlphaFoldDB" id="A0AAD5S5D8"/>
<feature type="domain" description="ENTH" evidence="2">
    <location>
        <begin position="1"/>
        <end position="126"/>
    </location>
</feature>
<dbReference type="PANTHER" id="PTHR22951">
    <property type="entry name" value="CLATHRIN ASSEMBLY PROTEIN"/>
    <property type="match status" value="1"/>
</dbReference>
<feature type="region of interest" description="Disordered" evidence="1">
    <location>
        <begin position="281"/>
        <end position="316"/>
    </location>
</feature>
<dbReference type="SMART" id="SM00273">
    <property type="entry name" value="ENTH"/>
    <property type="match status" value="1"/>
</dbReference>
<comment type="caution">
    <text evidence="3">The sequence shown here is derived from an EMBL/GenBank/DDBJ whole genome shotgun (WGS) entry which is preliminary data.</text>
</comment>
<dbReference type="Proteomes" id="UP001212841">
    <property type="component" value="Unassembled WGS sequence"/>
</dbReference>
<evidence type="ECO:0000259" key="2">
    <source>
        <dbReference type="PROSITE" id="PS50942"/>
    </source>
</evidence>
<feature type="region of interest" description="Disordered" evidence="1">
    <location>
        <begin position="515"/>
        <end position="541"/>
    </location>
</feature>
<dbReference type="GO" id="GO:0006900">
    <property type="term" value="P:vesicle budding from membrane"/>
    <property type="evidence" value="ECO:0007669"/>
    <property type="project" value="TreeGrafter"/>
</dbReference>
<dbReference type="GO" id="GO:0032050">
    <property type="term" value="F:clathrin heavy chain binding"/>
    <property type="evidence" value="ECO:0007669"/>
    <property type="project" value="TreeGrafter"/>
</dbReference>
<feature type="region of interest" description="Disordered" evidence="1">
    <location>
        <begin position="554"/>
        <end position="642"/>
    </location>
</feature>
<dbReference type="InterPro" id="IPR013809">
    <property type="entry name" value="ENTH"/>
</dbReference>
<dbReference type="GO" id="GO:0005546">
    <property type="term" value="F:phosphatidylinositol-4,5-bisphosphate binding"/>
    <property type="evidence" value="ECO:0007669"/>
    <property type="project" value="TreeGrafter"/>
</dbReference>
<dbReference type="GO" id="GO:0005905">
    <property type="term" value="C:clathrin-coated pit"/>
    <property type="evidence" value="ECO:0007669"/>
    <property type="project" value="TreeGrafter"/>
</dbReference>
<dbReference type="Pfam" id="PF07651">
    <property type="entry name" value="ANTH"/>
    <property type="match status" value="1"/>
</dbReference>
<feature type="compositionally biased region" description="Low complexity" evidence="1">
    <location>
        <begin position="590"/>
        <end position="609"/>
    </location>
</feature>
<name>A0AAD5S5D8_9FUNG</name>
<organism evidence="3 4">
    <name type="scientific">Rhizophlyctis rosea</name>
    <dbReference type="NCBI Taxonomy" id="64517"/>
    <lineage>
        <taxon>Eukaryota</taxon>
        <taxon>Fungi</taxon>
        <taxon>Fungi incertae sedis</taxon>
        <taxon>Chytridiomycota</taxon>
        <taxon>Chytridiomycota incertae sedis</taxon>
        <taxon>Chytridiomycetes</taxon>
        <taxon>Rhizophlyctidales</taxon>
        <taxon>Rhizophlyctidaceae</taxon>
        <taxon>Rhizophlyctis</taxon>
    </lineage>
</organism>
<feature type="compositionally biased region" description="Low complexity" evidence="1">
    <location>
        <begin position="450"/>
        <end position="464"/>
    </location>
</feature>
<dbReference type="GO" id="GO:0000149">
    <property type="term" value="F:SNARE binding"/>
    <property type="evidence" value="ECO:0007669"/>
    <property type="project" value="TreeGrafter"/>
</dbReference>